<sequence>MYHSFVIAFSMFSKIPMPRCDWSKEHMNYSMCFLPWIGAVMGGLLFGWYQLAVFLGLTPWLRAALMVLIPFWVTGGIHMDGYLDTADAMASWQPRERRLEILKDSRTGAFAVMACAVYFLLLFAAETQVDERTLPLLCCVFFLSRSLAALGVVSLPMARKEGSVTTLSEGSRKKIVQGTMAAYLLLLAALMVWLGGALALIPLVAGAATYGYYVWKCGKYFGGTTGDLSGYFITLCELVCALALVLGQALLLRLG</sequence>
<evidence type="ECO:0000256" key="8">
    <source>
        <dbReference type="ARBA" id="ARBA00022573"/>
    </source>
</evidence>
<comment type="caution">
    <text evidence="20">The sequence shown here is derived from an EMBL/GenBank/DDBJ whole genome shotgun (WGS) entry which is preliminary data.</text>
</comment>
<evidence type="ECO:0000256" key="4">
    <source>
        <dbReference type="ARBA" id="ARBA00010561"/>
    </source>
</evidence>
<evidence type="ECO:0000256" key="9">
    <source>
        <dbReference type="ARBA" id="ARBA00022679"/>
    </source>
</evidence>
<evidence type="ECO:0000256" key="15">
    <source>
        <dbReference type="ARBA" id="ARBA00032605"/>
    </source>
</evidence>
<feature type="transmembrane region" description="Helical" evidence="19">
    <location>
        <begin position="134"/>
        <end position="153"/>
    </location>
</feature>
<keyword evidence="8 19" id="KW-0169">Cobalamin biosynthesis</keyword>
<feature type="transmembrane region" description="Helical" evidence="19">
    <location>
        <begin position="104"/>
        <end position="122"/>
    </location>
</feature>
<dbReference type="AlphaFoldDB" id="A0A9D1ELG7"/>
<dbReference type="GO" id="GO:0051073">
    <property type="term" value="F:adenosylcobinamide-GDP ribazoletransferase activity"/>
    <property type="evidence" value="ECO:0007669"/>
    <property type="project" value="UniProtKB-UniRule"/>
</dbReference>
<comment type="catalytic activity">
    <reaction evidence="18 19">
        <text>alpha-ribazole 5'-phosphate + adenosylcob(III)inamide-GDP = adenosylcob(III)alamin 5'-phosphate + GMP + H(+)</text>
        <dbReference type="Rhea" id="RHEA:23560"/>
        <dbReference type="ChEBI" id="CHEBI:15378"/>
        <dbReference type="ChEBI" id="CHEBI:57918"/>
        <dbReference type="ChEBI" id="CHEBI:58115"/>
        <dbReference type="ChEBI" id="CHEBI:60487"/>
        <dbReference type="ChEBI" id="CHEBI:60493"/>
        <dbReference type="EC" id="2.7.8.26"/>
    </reaction>
</comment>
<dbReference type="InterPro" id="IPR003805">
    <property type="entry name" value="CobS"/>
</dbReference>
<evidence type="ECO:0000256" key="18">
    <source>
        <dbReference type="ARBA" id="ARBA00049504"/>
    </source>
</evidence>
<comment type="subcellular location">
    <subcellularLocation>
        <location evidence="2 19">Cell membrane</location>
        <topology evidence="2 19">Multi-pass membrane protein</topology>
    </subcellularLocation>
</comment>
<comment type="pathway">
    <text evidence="3 19">Cofactor biosynthesis; adenosylcobalamin biosynthesis; adenosylcobalamin from cob(II)yrinate a,c-diamide: step 7/7.</text>
</comment>
<dbReference type="HAMAP" id="MF_00719">
    <property type="entry name" value="CobS"/>
    <property type="match status" value="1"/>
</dbReference>
<dbReference type="PANTHER" id="PTHR34148:SF1">
    <property type="entry name" value="ADENOSYLCOBINAMIDE-GDP RIBAZOLETRANSFERASE"/>
    <property type="match status" value="1"/>
</dbReference>
<evidence type="ECO:0000313" key="21">
    <source>
        <dbReference type="Proteomes" id="UP000886841"/>
    </source>
</evidence>
<gene>
    <name evidence="19" type="primary">cobS</name>
    <name evidence="20" type="ORF">IAB98_10145</name>
</gene>
<dbReference type="EC" id="2.7.8.26" evidence="5 19"/>
<evidence type="ECO:0000256" key="6">
    <source>
        <dbReference type="ARBA" id="ARBA00015850"/>
    </source>
</evidence>
<accession>A0A9D1ELG7</accession>
<comment type="function">
    <text evidence="14 19">Joins adenosylcobinamide-GDP and alpha-ribazole to generate adenosylcobalamin (Ado-cobalamin). Also synthesizes adenosylcobalamin 5'-phosphate from adenosylcobinamide-GDP and alpha-ribazole 5'-phosphate.</text>
</comment>
<proteinExistence type="inferred from homology"/>
<evidence type="ECO:0000256" key="10">
    <source>
        <dbReference type="ARBA" id="ARBA00022692"/>
    </source>
</evidence>
<name>A0A9D1ELG7_9FIRM</name>
<keyword evidence="12 19" id="KW-1133">Transmembrane helix</keyword>
<evidence type="ECO:0000256" key="5">
    <source>
        <dbReference type="ARBA" id="ARBA00013200"/>
    </source>
</evidence>
<reference evidence="20" key="1">
    <citation type="submission" date="2020-10" db="EMBL/GenBank/DDBJ databases">
        <authorList>
            <person name="Gilroy R."/>
        </authorList>
    </citation>
    <scope>NUCLEOTIDE SEQUENCE</scope>
    <source>
        <strain evidence="20">ChiSxjej1B13-7041</strain>
    </source>
</reference>
<evidence type="ECO:0000313" key="20">
    <source>
        <dbReference type="EMBL" id="HIR93764.1"/>
    </source>
</evidence>
<feature type="transmembrane region" description="Helical" evidence="19">
    <location>
        <begin position="33"/>
        <end position="57"/>
    </location>
</feature>
<reference evidence="20" key="2">
    <citation type="journal article" date="2021" name="PeerJ">
        <title>Extensive microbial diversity within the chicken gut microbiome revealed by metagenomics and culture.</title>
        <authorList>
            <person name="Gilroy R."/>
            <person name="Ravi A."/>
            <person name="Getino M."/>
            <person name="Pursley I."/>
            <person name="Horton D.L."/>
            <person name="Alikhan N.F."/>
            <person name="Baker D."/>
            <person name="Gharbi K."/>
            <person name="Hall N."/>
            <person name="Watson M."/>
            <person name="Adriaenssens E.M."/>
            <person name="Foster-Nyarko E."/>
            <person name="Jarju S."/>
            <person name="Secka A."/>
            <person name="Antonio M."/>
            <person name="Oren A."/>
            <person name="Chaudhuri R.R."/>
            <person name="La Ragione R."/>
            <person name="Hildebrand F."/>
            <person name="Pallen M.J."/>
        </authorList>
    </citation>
    <scope>NUCLEOTIDE SEQUENCE</scope>
    <source>
        <strain evidence="20">ChiSxjej1B13-7041</strain>
    </source>
</reference>
<comment type="similarity">
    <text evidence="4 19">Belongs to the CobS family.</text>
</comment>
<evidence type="ECO:0000256" key="3">
    <source>
        <dbReference type="ARBA" id="ARBA00004663"/>
    </source>
</evidence>
<dbReference type="GO" id="GO:0009236">
    <property type="term" value="P:cobalamin biosynthetic process"/>
    <property type="evidence" value="ECO:0007669"/>
    <property type="project" value="UniProtKB-UniRule"/>
</dbReference>
<feature type="transmembrane region" description="Helical" evidence="19">
    <location>
        <begin position="63"/>
        <end position="83"/>
    </location>
</feature>
<dbReference type="Proteomes" id="UP000886841">
    <property type="component" value="Unassembled WGS sequence"/>
</dbReference>
<evidence type="ECO:0000256" key="13">
    <source>
        <dbReference type="ARBA" id="ARBA00023136"/>
    </source>
</evidence>
<evidence type="ECO:0000256" key="19">
    <source>
        <dbReference type="HAMAP-Rule" id="MF_00719"/>
    </source>
</evidence>
<evidence type="ECO:0000256" key="7">
    <source>
        <dbReference type="ARBA" id="ARBA00022475"/>
    </source>
</evidence>
<feature type="transmembrane region" description="Helical" evidence="19">
    <location>
        <begin position="228"/>
        <end position="252"/>
    </location>
</feature>
<keyword evidence="10 19" id="KW-0812">Transmembrane</keyword>
<evidence type="ECO:0000256" key="1">
    <source>
        <dbReference type="ARBA" id="ARBA00001946"/>
    </source>
</evidence>
<evidence type="ECO:0000256" key="2">
    <source>
        <dbReference type="ARBA" id="ARBA00004651"/>
    </source>
</evidence>
<keyword evidence="7 19" id="KW-1003">Cell membrane</keyword>
<comment type="catalytic activity">
    <reaction evidence="17 19">
        <text>alpha-ribazole + adenosylcob(III)inamide-GDP = adenosylcob(III)alamin + GMP + H(+)</text>
        <dbReference type="Rhea" id="RHEA:16049"/>
        <dbReference type="ChEBI" id="CHEBI:10329"/>
        <dbReference type="ChEBI" id="CHEBI:15378"/>
        <dbReference type="ChEBI" id="CHEBI:18408"/>
        <dbReference type="ChEBI" id="CHEBI:58115"/>
        <dbReference type="ChEBI" id="CHEBI:60487"/>
        <dbReference type="EC" id="2.7.8.26"/>
    </reaction>
</comment>
<feature type="transmembrane region" description="Helical" evidence="19">
    <location>
        <begin position="181"/>
        <end position="208"/>
    </location>
</feature>
<evidence type="ECO:0000256" key="16">
    <source>
        <dbReference type="ARBA" id="ARBA00032853"/>
    </source>
</evidence>
<dbReference type="Pfam" id="PF02654">
    <property type="entry name" value="CobS"/>
    <property type="match status" value="1"/>
</dbReference>
<keyword evidence="13 19" id="KW-0472">Membrane</keyword>
<dbReference type="EMBL" id="DVHU01000091">
    <property type="protein sequence ID" value="HIR93764.1"/>
    <property type="molecule type" value="Genomic_DNA"/>
</dbReference>
<dbReference type="PANTHER" id="PTHR34148">
    <property type="entry name" value="ADENOSYLCOBINAMIDE-GDP RIBAZOLETRANSFERASE"/>
    <property type="match status" value="1"/>
</dbReference>
<evidence type="ECO:0000256" key="17">
    <source>
        <dbReference type="ARBA" id="ARBA00048623"/>
    </source>
</evidence>
<keyword evidence="9 19" id="KW-0808">Transferase</keyword>
<evidence type="ECO:0000256" key="14">
    <source>
        <dbReference type="ARBA" id="ARBA00025228"/>
    </source>
</evidence>
<dbReference type="GO" id="GO:0008818">
    <property type="term" value="F:cobalamin 5'-phosphate synthase activity"/>
    <property type="evidence" value="ECO:0007669"/>
    <property type="project" value="UniProtKB-UniRule"/>
</dbReference>
<organism evidence="20 21">
    <name type="scientific">Candidatus Egerieimonas intestinavium</name>
    <dbReference type="NCBI Taxonomy" id="2840777"/>
    <lineage>
        <taxon>Bacteria</taxon>
        <taxon>Bacillati</taxon>
        <taxon>Bacillota</taxon>
        <taxon>Clostridia</taxon>
        <taxon>Lachnospirales</taxon>
        <taxon>Lachnospiraceae</taxon>
        <taxon>Lachnospiraceae incertae sedis</taxon>
        <taxon>Candidatus Egerieimonas</taxon>
    </lineage>
</organism>
<evidence type="ECO:0000256" key="12">
    <source>
        <dbReference type="ARBA" id="ARBA00022989"/>
    </source>
</evidence>
<evidence type="ECO:0000256" key="11">
    <source>
        <dbReference type="ARBA" id="ARBA00022842"/>
    </source>
</evidence>
<protein>
    <recommendedName>
        <fullName evidence="6 19">Adenosylcobinamide-GDP ribazoletransferase</fullName>
        <ecNumber evidence="5 19">2.7.8.26</ecNumber>
    </recommendedName>
    <alternativeName>
        <fullName evidence="16 19">Cobalamin synthase</fullName>
    </alternativeName>
    <alternativeName>
        <fullName evidence="15 19">Cobalamin-5'-phosphate synthase</fullName>
    </alternativeName>
</protein>
<keyword evidence="11 19" id="KW-0460">Magnesium</keyword>
<comment type="cofactor">
    <cofactor evidence="1 19">
        <name>Mg(2+)</name>
        <dbReference type="ChEBI" id="CHEBI:18420"/>
    </cofactor>
</comment>
<dbReference type="GO" id="GO:0005886">
    <property type="term" value="C:plasma membrane"/>
    <property type="evidence" value="ECO:0007669"/>
    <property type="project" value="UniProtKB-SubCell"/>
</dbReference>